<dbReference type="InterPro" id="IPR001466">
    <property type="entry name" value="Beta-lactam-related"/>
</dbReference>
<evidence type="ECO:0000259" key="3">
    <source>
        <dbReference type="Pfam" id="PF00144"/>
    </source>
</evidence>
<keyword evidence="4" id="KW-0378">Hydrolase</keyword>
<dbReference type="PANTHER" id="PTHR22935">
    <property type="entry name" value="PENICILLIN-BINDING PROTEIN"/>
    <property type="match status" value="1"/>
</dbReference>
<dbReference type="InterPro" id="IPR051478">
    <property type="entry name" value="Beta-lactamase-like_AB/R"/>
</dbReference>
<evidence type="ECO:0000256" key="2">
    <source>
        <dbReference type="SAM" id="SignalP"/>
    </source>
</evidence>
<dbReference type="InterPro" id="IPR012338">
    <property type="entry name" value="Beta-lactam/transpept-like"/>
</dbReference>
<evidence type="ECO:0000313" key="4">
    <source>
        <dbReference type="EMBL" id="SQD06441.1"/>
    </source>
</evidence>
<evidence type="ECO:0000313" key="5">
    <source>
        <dbReference type="Proteomes" id="UP000250991"/>
    </source>
</evidence>
<sequence length="207" mass="22394">MKRSLLFSAVLCAASLTSVHAAQPITEPEFASDIVDRYADHIFYGSGATGMALVVIDGNQRVFRSYGETRPGNNVRPQLDSVVRIASLTKLMTSEMLVKLLDQGTVKLNDPLSKYAPPGARVPTYNGTPITLVNLATHTSALPREQPGGAAHRPVFVWPTREQRWKYLSTAKLKAAPGSQAAYSNLAFDLLADALANGVRQALYPVV</sequence>
<comment type="similarity">
    <text evidence="1">Belongs to the beta-lactamase family.</text>
</comment>
<dbReference type="EC" id="3.4.-.-" evidence="4"/>
<reference evidence="4 5" key="1">
    <citation type="submission" date="2018-06" db="EMBL/GenBank/DDBJ databases">
        <authorList>
            <consortium name="Pathogen Informatics"/>
            <person name="Doyle S."/>
        </authorList>
    </citation>
    <scope>NUCLEOTIDE SEQUENCE [LARGE SCALE GENOMIC DNA]</scope>
    <source>
        <strain evidence="4 5">NCTC8009</strain>
    </source>
</reference>
<dbReference type="Proteomes" id="UP000250991">
    <property type="component" value="Unassembled WGS sequence"/>
</dbReference>
<gene>
    <name evidence="4" type="primary">ampH_1</name>
    <name evidence="4" type="ORF">NCTC8009_07035</name>
</gene>
<name>A0A2X3KG96_ECOLX</name>
<feature type="chain" id="PRO_5015851450" evidence="2">
    <location>
        <begin position="22"/>
        <end position="207"/>
    </location>
</feature>
<dbReference type="AlphaFoldDB" id="A0A2X3KG96"/>
<evidence type="ECO:0000256" key="1">
    <source>
        <dbReference type="ARBA" id="ARBA00038473"/>
    </source>
</evidence>
<protein>
    <submittedName>
        <fullName evidence="4">Penicillin-binding protein</fullName>
        <ecNumber evidence="4">3.4.-.-</ecNumber>
    </submittedName>
</protein>
<keyword evidence="2" id="KW-0732">Signal</keyword>
<dbReference type="Pfam" id="PF00144">
    <property type="entry name" value="Beta-lactamase"/>
    <property type="match status" value="1"/>
</dbReference>
<dbReference type="STRING" id="585034.ECIAI1_0371"/>
<accession>A0A2X3KG96</accession>
<dbReference type="SUPFAM" id="SSF56601">
    <property type="entry name" value="beta-lactamase/transpeptidase-like"/>
    <property type="match status" value="1"/>
</dbReference>
<dbReference type="Gene3D" id="3.40.710.10">
    <property type="entry name" value="DD-peptidase/beta-lactamase superfamily"/>
    <property type="match status" value="1"/>
</dbReference>
<dbReference type="NCBIfam" id="NF007943">
    <property type="entry name" value="PRK10662.1"/>
    <property type="match status" value="1"/>
</dbReference>
<proteinExistence type="inferred from homology"/>
<dbReference type="PANTHER" id="PTHR22935:SF95">
    <property type="entry name" value="BETA-LACTAMASE-LIKE 1-RELATED"/>
    <property type="match status" value="1"/>
</dbReference>
<organism evidence="4 5">
    <name type="scientific">Escherichia coli</name>
    <dbReference type="NCBI Taxonomy" id="562"/>
    <lineage>
        <taxon>Bacteria</taxon>
        <taxon>Pseudomonadati</taxon>
        <taxon>Pseudomonadota</taxon>
        <taxon>Gammaproteobacteria</taxon>
        <taxon>Enterobacterales</taxon>
        <taxon>Enterobacteriaceae</taxon>
        <taxon>Escherichia</taxon>
    </lineage>
</organism>
<feature type="signal peptide" evidence="2">
    <location>
        <begin position="1"/>
        <end position="21"/>
    </location>
</feature>
<dbReference type="GO" id="GO:0016787">
    <property type="term" value="F:hydrolase activity"/>
    <property type="evidence" value="ECO:0007669"/>
    <property type="project" value="UniProtKB-KW"/>
</dbReference>
<feature type="domain" description="Beta-lactamase-related" evidence="3">
    <location>
        <begin position="45"/>
        <end position="196"/>
    </location>
</feature>
<dbReference type="EMBL" id="UARW01000010">
    <property type="protein sequence ID" value="SQD06441.1"/>
    <property type="molecule type" value="Genomic_DNA"/>
</dbReference>